<evidence type="ECO:0000256" key="10">
    <source>
        <dbReference type="ARBA" id="ARBA00023186"/>
    </source>
</evidence>
<dbReference type="Pfam" id="PF02096">
    <property type="entry name" value="60KD_IMP"/>
    <property type="match status" value="1"/>
</dbReference>
<evidence type="ECO:0000256" key="11">
    <source>
        <dbReference type="ARBA" id="ARBA00033245"/>
    </source>
</evidence>
<comment type="subcellular location">
    <subcellularLocation>
        <location evidence="1">Cell inner membrane</location>
        <topology evidence="1">Multi-pass membrane protein</topology>
    </subcellularLocation>
    <subcellularLocation>
        <location evidence="13">Cell membrane</location>
        <topology evidence="13">Multi-pass membrane protein</topology>
    </subcellularLocation>
</comment>
<dbReference type="GO" id="GO:0032977">
    <property type="term" value="F:membrane insertase activity"/>
    <property type="evidence" value="ECO:0007669"/>
    <property type="project" value="InterPro"/>
</dbReference>
<evidence type="ECO:0000256" key="4">
    <source>
        <dbReference type="ARBA" id="ARBA00022448"/>
    </source>
</evidence>
<dbReference type="EMBL" id="FMYU01000007">
    <property type="protein sequence ID" value="SDC62469.1"/>
    <property type="molecule type" value="Genomic_DNA"/>
</dbReference>
<feature type="transmembrane region" description="Helical" evidence="13">
    <location>
        <begin position="309"/>
        <end position="328"/>
    </location>
</feature>
<dbReference type="Proteomes" id="UP000199411">
    <property type="component" value="Unassembled WGS sequence"/>
</dbReference>
<reference evidence="17" key="1">
    <citation type="submission" date="2016-10" db="EMBL/GenBank/DDBJ databases">
        <authorList>
            <person name="Varghese N."/>
            <person name="Submissions S."/>
        </authorList>
    </citation>
    <scope>NUCLEOTIDE SEQUENCE [LARGE SCALE GENOMIC DNA]</scope>
    <source>
        <strain evidence="17">DSM 8415</strain>
    </source>
</reference>
<dbReference type="PANTHER" id="PTHR12428">
    <property type="entry name" value="OXA1"/>
    <property type="match status" value="1"/>
</dbReference>
<comment type="subunit">
    <text evidence="13">Interacts with the Sec translocase complex via SecD. Specifically interacts with transmembrane segments of nascent integral membrane proteins during membrane integration.</text>
</comment>
<dbReference type="InterPro" id="IPR028053">
    <property type="entry name" value="Membr_insert_YidC_N"/>
</dbReference>
<feature type="transmembrane region" description="Helical" evidence="13">
    <location>
        <begin position="6"/>
        <end position="25"/>
    </location>
</feature>
<evidence type="ECO:0000259" key="14">
    <source>
        <dbReference type="Pfam" id="PF02096"/>
    </source>
</evidence>
<evidence type="ECO:0000256" key="13">
    <source>
        <dbReference type="HAMAP-Rule" id="MF_01810"/>
    </source>
</evidence>
<dbReference type="NCBIfam" id="TIGR03592">
    <property type="entry name" value="yidC_oxa1_cterm"/>
    <property type="match status" value="1"/>
</dbReference>
<dbReference type="InterPro" id="IPR028055">
    <property type="entry name" value="YidC/Oxa/ALB_C"/>
</dbReference>
<sequence>MQENEKRILIAVLLTVLIIVFYDYFFMPKTTVVSTNSTEKTKFLPNISNIEPTSHQTLKNSIVNINSNYLNVEISKIDGTIKNLFLKTYTQDHKYINLANPNSKIGLFYTQFEDQMLQKISQNGSYSTDIKNENGKYIVTLTKNDGNIKIVKIYKIDNYGINFVTKVYKNNEPVNTNYLVLLGENFGTSTKDTHVGAVALINDKIKTDSDIGQSDKLSWIALEDKYFCIALYNNSLLSGGFKQIDSNKYIYVNLNTQKSINAYAGPKSTSIISTYDPKLDRIVRFGTFGFIGKPLLYVLKYLYSLVGNYGLAIILLTFLIRLVFYPLTYKSFKSMKQMANLQPQLKELQLKYKGKPELLNKATMELYKKHKVNPLGGCLPILIQIPVFIALYNVLLNAIELRHAPFIWWITDLSSKDPYYISPIIMGITMYIQQKLSPSTLDPVQSKIMLFLPIIFTIMFMGFPSGLVIYWIANNVFTIIQQLIDTKIITAKSK</sequence>
<keyword evidence="9 13" id="KW-0472">Membrane</keyword>
<evidence type="ECO:0000256" key="6">
    <source>
        <dbReference type="ARBA" id="ARBA00022692"/>
    </source>
</evidence>
<dbReference type="CDD" id="cd19961">
    <property type="entry name" value="EcYidC-like_peri"/>
    <property type="match status" value="1"/>
</dbReference>
<dbReference type="HAMAP" id="MF_01810">
    <property type="entry name" value="YidC_type1"/>
    <property type="match status" value="1"/>
</dbReference>
<dbReference type="PRINTS" id="PR01900">
    <property type="entry name" value="YIDCPROTEIN"/>
</dbReference>
<keyword evidence="17" id="KW-1185">Reference proteome</keyword>
<dbReference type="InterPro" id="IPR019998">
    <property type="entry name" value="Membr_insert_YidC"/>
</dbReference>
<name>A0A1G6N3P6_9BACT</name>
<evidence type="ECO:0000256" key="7">
    <source>
        <dbReference type="ARBA" id="ARBA00022927"/>
    </source>
</evidence>
<dbReference type="InterPro" id="IPR038221">
    <property type="entry name" value="YidC_periplasmic_sf"/>
</dbReference>
<dbReference type="InterPro" id="IPR047196">
    <property type="entry name" value="YidC_ALB_C"/>
</dbReference>
<feature type="transmembrane region" description="Helical" evidence="13">
    <location>
        <begin position="378"/>
        <end position="399"/>
    </location>
</feature>
<evidence type="ECO:0000256" key="8">
    <source>
        <dbReference type="ARBA" id="ARBA00022989"/>
    </source>
</evidence>
<evidence type="ECO:0000259" key="15">
    <source>
        <dbReference type="Pfam" id="PF14849"/>
    </source>
</evidence>
<dbReference type="PANTHER" id="PTHR12428:SF65">
    <property type="entry name" value="CYTOCHROME C OXIDASE ASSEMBLY PROTEIN COX18, MITOCHONDRIAL"/>
    <property type="match status" value="1"/>
</dbReference>
<feature type="transmembrane region" description="Helical" evidence="13">
    <location>
        <begin position="448"/>
        <end position="473"/>
    </location>
</feature>
<dbReference type="CDD" id="cd20070">
    <property type="entry name" value="5TM_YidC_Alb3"/>
    <property type="match status" value="1"/>
</dbReference>
<comment type="function">
    <text evidence="13">Required for the insertion and/or proper folding and/or complex formation of integral membrane proteins into the membrane. Involved in integration of membrane proteins that insert both dependently and independently of the Sec translocase complex, as well as at least some lipoproteins. Aids folding of multispanning membrane proteins.</text>
</comment>
<accession>A0A1G6N3P6</accession>
<evidence type="ECO:0000313" key="16">
    <source>
        <dbReference type="EMBL" id="SDC62469.1"/>
    </source>
</evidence>
<keyword evidence="4 13" id="KW-0813">Transport</keyword>
<dbReference type="NCBIfam" id="TIGR03593">
    <property type="entry name" value="yidC_nterm"/>
    <property type="match status" value="1"/>
</dbReference>
<evidence type="ECO:0000256" key="9">
    <source>
        <dbReference type="ARBA" id="ARBA00023136"/>
    </source>
</evidence>
<evidence type="ECO:0000256" key="5">
    <source>
        <dbReference type="ARBA" id="ARBA00022475"/>
    </source>
</evidence>
<proteinExistence type="inferred from homology"/>
<comment type="similarity">
    <text evidence="2 13">Belongs to the OXA1/ALB3/YidC family. Type 1 subfamily.</text>
</comment>
<evidence type="ECO:0000313" key="17">
    <source>
        <dbReference type="Proteomes" id="UP000199411"/>
    </source>
</evidence>
<dbReference type="OrthoDB" id="9780552at2"/>
<protein>
    <recommendedName>
        <fullName evidence="3 13">Membrane protein insertase YidC</fullName>
    </recommendedName>
    <alternativeName>
        <fullName evidence="12 13">Foldase YidC</fullName>
    </alternativeName>
    <alternativeName>
        <fullName evidence="11 13">Membrane integrase YidC</fullName>
    </alternativeName>
    <alternativeName>
        <fullName evidence="13">Membrane protein YidC</fullName>
    </alternativeName>
</protein>
<dbReference type="Pfam" id="PF14849">
    <property type="entry name" value="YidC_periplas"/>
    <property type="match status" value="1"/>
</dbReference>
<keyword evidence="8 13" id="KW-1133">Transmembrane helix</keyword>
<dbReference type="GO" id="GO:0005886">
    <property type="term" value="C:plasma membrane"/>
    <property type="evidence" value="ECO:0007669"/>
    <property type="project" value="UniProtKB-SubCell"/>
</dbReference>
<feature type="domain" description="Membrane insertase YidC/Oxa/ALB C-terminal" evidence="14">
    <location>
        <begin position="309"/>
        <end position="484"/>
    </location>
</feature>
<evidence type="ECO:0000256" key="12">
    <source>
        <dbReference type="ARBA" id="ARBA00033342"/>
    </source>
</evidence>
<keyword evidence="10 13" id="KW-0143">Chaperone</keyword>
<gene>
    <name evidence="13" type="primary">yidC</name>
    <name evidence="16" type="ORF">SAMN05660835_01103</name>
</gene>
<feature type="domain" description="Membrane insertase YidC N-terminal" evidence="15">
    <location>
        <begin position="63"/>
        <end position="297"/>
    </location>
</feature>
<dbReference type="AlphaFoldDB" id="A0A1G6N3P6"/>
<organism evidence="16 17">
    <name type="scientific">Desulfurella multipotens</name>
    <dbReference type="NCBI Taxonomy" id="79269"/>
    <lineage>
        <taxon>Bacteria</taxon>
        <taxon>Pseudomonadati</taxon>
        <taxon>Campylobacterota</taxon>
        <taxon>Desulfurellia</taxon>
        <taxon>Desulfurellales</taxon>
        <taxon>Desulfurellaceae</taxon>
        <taxon>Desulfurella</taxon>
    </lineage>
</organism>
<evidence type="ECO:0000256" key="2">
    <source>
        <dbReference type="ARBA" id="ARBA00010527"/>
    </source>
</evidence>
<keyword evidence="7 13" id="KW-0653">Protein transport</keyword>
<evidence type="ECO:0000256" key="3">
    <source>
        <dbReference type="ARBA" id="ARBA00015325"/>
    </source>
</evidence>
<dbReference type="InterPro" id="IPR001708">
    <property type="entry name" value="YidC/ALB3/OXA1/COX18"/>
</dbReference>
<dbReference type="PRINTS" id="PR00701">
    <property type="entry name" value="60KDINNERMP"/>
</dbReference>
<dbReference type="RefSeq" id="WP_092128774.1">
    <property type="nucleotide sequence ID" value="NZ_FMYU01000007.1"/>
</dbReference>
<dbReference type="GO" id="GO:0051205">
    <property type="term" value="P:protein insertion into membrane"/>
    <property type="evidence" value="ECO:0007669"/>
    <property type="project" value="TreeGrafter"/>
</dbReference>
<dbReference type="Gene3D" id="2.70.98.90">
    <property type="match status" value="1"/>
</dbReference>
<dbReference type="GO" id="GO:0015031">
    <property type="term" value="P:protein transport"/>
    <property type="evidence" value="ECO:0007669"/>
    <property type="project" value="UniProtKB-KW"/>
</dbReference>
<keyword evidence="5 13" id="KW-1003">Cell membrane</keyword>
<evidence type="ECO:0000256" key="1">
    <source>
        <dbReference type="ARBA" id="ARBA00004429"/>
    </source>
</evidence>
<keyword evidence="6 13" id="KW-0812">Transmembrane</keyword>